<dbReference type="InterPro" id="IPR036425">
    <property type="entry name" value="MoaB/Mog-like_dom_sf"/>
</dbReference>
<dbReference type="Proteomes" id="UP001652564">
    <property type="component" value="Unassembled WGS sequence"/>
</dbReference>
<sequence>MRFGPVALNAAEGAVLAHSLMVGGRKLGKGRVLTAADLAGIAAEGFSEVTVARLDPGDVGEDMAAARLASALLPDPDAAGLRFTSPHAGRVNLYAVGSGIVDLDVDAIHALNRIDAALTLAVLAPYTRVTEGMLVGTVKVIAYAVAGTALETGCRVASGAVRVRPVVRRSAGLILTEPAGDKLAEKGREAVAGRLRSLGMDLAEVVVARHDVTAVAEALGRLSGEMVLILTGAATSDLYDVAPEAVRRAGGSVARFGMPVDPGNLLFHGTLNGRPVIGLPGCARSPALNGADWVLERLACGLKVTDDDIAAMGVGGLLKEIPIRPQPREGRRGRDAFGGNGQD</sequence>
<comment type="caution">
    <text evidence="3">The sequence shown here is derived from an EMBL/GenBank/DDBJ whole genome shotgun (WGS) entry which is preliminary data.</text>
</comment>
<evidence type="ECO:0000313" key="4">
    <source>
        <dbReference type="Proteomes" id="UP001652564"/>
    </source>
</evidence>
<accession>A0ABT2ZIK3</accession>
<keyword evidence="4" id="KW-1185">Reference proteome</keyword>
<dbReference type="Gene3D" id="3.40.980.10">
    <property type="entry name" value="MoaB/Mog-like domain"/>
    <property type="match status" value="1"/>
</dbReference>
<evidence type="ECO:0000313" key="3">
    <source>
        <dbReference type="EMBL" id="MCV2870949.1"/>
    </source>
</evidence>
<dbReference type="SUPFAM" id="SSF53218">
    <property type="entry name" value="Molybdenum cofactor biosynthesis proteins"/>
    <property type="match status" value="1"/>
</dbReference>
<protein>
    <submittedName>
        <fullName evidence="3">Molybdopterin-binding protein</fullName>
    </submittedName>
</protein>
<dbReference type="SMART" id="SM00852">
    <property type="entry name" value="MoCF_biosynth"/>
    <property type="match status" value="1"/>
</dbReference>
<dbReference type="EMBL" id="JAOWKZ010000001">
    <property type="protein sequence ID" value="MCV2870949.1"/>
    <property type="molecule type" value="Genomic_DNA"/>
</dbReference>
<proteinExistence type="predicted"/>
<feature type="region of interest" description="Disordered" evidence="1">
    <location>
        <begin position="324"/>
        <end position="343"/>
    </location>
</feature>
<name>A0ABT2ZIK3_9RHOB</name>
<feature type="compositionally biased region" description="Basic and acidic residues" evidence="1">
    <location>
        <begin position="326"/>
        <end position="335"/>
    </location>
</feature>
<organism evidence="3 4">
    <name type="scientific">Albidovulum litorale</name>
    <dbReference type="NCBI Taxonomy" id="2984134"/>
    <lineage>
        <taxon>Bacteria</taxon>
        <taxon>Pseudomonadati</taxon>
        <taxon>Pseudomonadota</taxon>
        <taxon>Alphaproteobacteria</taxon>
        <taxon>Rhodobacterales</taxon>
        <taxon>Paracoccaceae</taxon>
        <taxon>Albidovulum</taxon>
    </lineage>
</organism>
<reference evidence="3 4" key="1">
    <citation type="submission" date="2022-10" db="EMBL/GenBank/DDBJ databases">
        <title>Defluviimonas sp. nov., isolated from ocean surface sediments.</title>
        <authorList>
            <person name="He W."/>
            <person name="Wang L."/>
            <person name="Zhang D.-F."/>
        </authorList>
    </citation>
    <scope>NUCLEOTIDE SEQUENCE [LARGE SCALE GENOMIC DNA]</scope>
    <source>
        <strain evidence="3 4">WL0050</strain>
    </source>
</reference>
<feature type="domain" description="MoaB/Mog" evidence="2">
    <location>
        <begin position="172"/>
        <end position="300"/>
    </location>
</feature>
<evidence type="ECO:0000259" key="2">
    <source>
        <dbReference type="SMART" id="SM00852"/>
    </source>
</evidence>
<evidence type="ECO:0000256" key="1">
    <source>
        <dbReference type="SAM" id="MobiDB-lite"/>
    </source>
</evidence>
<dbReference type="RefSeq" id="WP_263738145.1">
    <property type="nucleotide sequence ID" value="NZ_JAOWKZ010000001.1"/>
</dbReference>
<dbReference type="CDD" id="cd03522">
    <property type="entry name" value="MoeA_like"/>
    <property type="match status" value="1"/>
</dbReference>
<gene>
    <name evidence="3" type="ORF">OEZ71_01435</name>
</gene>
<dbReference type="InterPro" id="IPR001453">
    <property type="entry name" value="MoaB/Mog_dom"/>
</dbReference>
<dbReference type="Pfam" id="PF00994">
    <property type="entry name" value="MoCF_biosynth"/>
    <property type="match status" value="1"/>
</dbReference>